<dbReference type="EnsemblPlants" id="AVESA.00010b.r2.4DG0786300.1">
    <property type="protein sequence ID" value="AVESA.00010b.r2.4DG0786300.1.CDS.1"/>
    <property type="gene ID" value="AVESA.00010b.r2.4DG0786300"/>
</dbReference>
<accession>A0ACD5XK48</accession>
<reference evidence="1" key="2">
    <citation type="submission" date="2025-09" db="UniProtKB">
        <authorList>
            <consortium name="EnsemblPlants"/>
        </authorList>
    </citation>
    <scope>IDENTIFICATION</scope>
</reference>
<dbReference type="Proteomes" id="UP001732700">
    <property type="component" value="Chromosome 4D"/>
</dbReference>
<organism evidence="1 2">
    <name type="scientific">Avena sativa</name>
    <name type="common">Oat</name>
    <dbReference type="NCBI Taxonomy" id="4498"/>
    <lineage>
        <taxon>Eukaryota</taxon>
        <taxon>Viridiplantae</taxon>
        <taxon>Streptophyta</taxon>
        <taxon>Embryophyta</taxon>
        <taxon>Tracheophyta</taxon>
        <taxon>Spermatophyta</taxon>
        <taxon>Magnoliopsida</taxon>
        <taxon>Liliopsida</taxon>
        <taxon>Poales</taxon>
        <taxon>Poaceae</taxon>
        <taxon>BOP clade</taxon>
        <taxon>Pooideae</taxon>
        <taxon>Poodae</taxon>
        <taxon>Poeae</taxon>
        <taxon>Poeae Chloroplast Group 1 (Aveneae type)</taxon>
        <taxon>Aveninae</taxon>
        <taxon>Avena</taxon>
    </lineage>
</organism>
<evidence type="ECO:0000313" key="1">
    <source>
        <dbReference type="EnsemblPlants" id="AVESA.00010b.r2.4DG0786300.1.CDS.1"/>
    </source>
</evidence>
<name>A0ACD5XK48_AVESA</name>
<keyword evidence="2" id="KW-1185">Reference proteome</keyword>
<protein>
    <submittedName>
        <fullName evidence="1">Uncharacterized protein</fullName>
    </submittedName>
</protein>
<evidence type="ECO:0000313" key="2">
    <source>
        <dbReference type="Proteomes" id="UP001732700"/>
    </source>
</evidence>
<sequence>MAEPARSRAAPLHPGLPDEIFIWEILLRLPPNPLLRCRAVCRAWRRATSTRDFLLAHHDRQPALPLLCGHNTNGRIVPFVDMIPFDHRAGVAAGDKLQGVARLGYHATYINPQEAYLHCLHPEASCDGLLILSSDSSISDVLQFSVYSPATRQYAPLPLLSGFNLAGMYPHPPTGEYRLLLYPDATLMHYEDRPPGVQDACYVYALGSCQPPRHIGWPQAEIQIHANVPALFRGSLHWFLEQDDWERESSSIMVFDTTTETFREMRAPAVPGAADLLEMDGVLGMASFSDGVATIDIWTMQDYDSELWAFKCRVELPVAELTVRFGFRKCSSDVGVAVSSWDDDVLILVQSGDWLLHIDMAGKLVSSFHRSLLFTTKFRLKETLVHHALFPTMEGYVVNTWPFISLDDSVVNTCLHLKIVQSDGAS</sequence>
<proteinExistence type="predicted"/>
<reference evidence="1" key="1">
    <citation type="submission" date="2021-05" db="EMBL/GenBank/DDBJ databases">
        <authorList>
            <person name="Scholz U."/>
            <person name="Mascher M."/>
            <person name="Fiebig A."/>
        </authorList>
    </citation>
    <scope>NUCLEOTIDE SEQUENCE [LARGE SCALE GENOMIC DNA]</scope>
</reference>